<dbReference type="AlphaFoldDB" id="A0A4R3Y0U8"/>
<name>A0A4R3Y0U8_9PAST</name>
<comment type="caution">
    <text evidence="2">The sequence shown here is derived from an EMBL/GenBank/DDBJ whole genome shotgun (WGS) entry which is preliminary data.</text>
</comment>
<evidence type="ECO:0000313" key="4">
    <source>
        <dbReference type="Proteomes" id="UP000294619"/>
    </source>
</evidence>
<keyword evidence="1" id="KW-1277">Toxin-antitoxin system</keyword>
<dbReference type="Proteomes" id="UP000305526">
    <property type="component" value="Unassembled WGS sequence"/>
</dbReference>
<evidence type="ECO:0000313" key="3">
    <source>
        <dbReference type="EMBL" id="TNG92779.1"/>
    </source>
</evidence>
<dbReference type="EMBL" id="VDGV01000022">
    <property type="protein sequence ID" value="TNG92779.1"/>
    <property type="molecule type" value="Genomic_DNA"/>
</dbReference>
<evidence type="ECO:0000256" key="1">
    <source>
        <dbReference type="ARBA" id="ARBA00022649"/>
    </source>
</evidence>
<keyword evidence="5" id="KW-1185">Reference proteome</keyword>
<reference evidence="2 4" key="1">
    <citation type="submission" date="2019-03" db="EMBL/GenBank/DDBJ databases">
        <title>Genomic Encyclopedia of Type Strains, Phase IV (KMG-IV): sequencing the most valuable type-strain genomes for metagenomic binning, comparative biology and taxonomic classification.</title>
        <authorList>
            <person name="Goeker M."/>
        </authorList>
    </citation>
    <scope>NUCLEOTIDE SEQUENCE [LARGE SCALE GENOMIC DNA]</scope>
    <source>
        <strain evidence="2 4">DSM 28140</strain>
    </source>
</reference>
<evidence type="ECO:0000313" key="5">
    <source>
        <dbReference type="Proteomes" id="UP000305526"/>
    </source>
</evidence>
<organism evidence="2 4">
    <name type="scientific">Testudinibacter aquarius</name>
    <dbReference type="NCBI Taxonomy" id="1524974"/>
    <lineage>
        <taxon>Bacteria</taxon>
        <taxon>Pseudomonadati</taxon>
        <taxon>Pseudomonadota</taxon>
        <taxon>Gammaproteobacteria</taxon>
        <taxon>Pasteurellales</taxon>
        <taxon>Pasteurellaceae</taxon>
        <taxon>Testudinibacter</taxon>
    </lineage>
</organism>
<dbReference type="Gene3D" id="3.30.2310.20">
    <property type="entry name" value="RelE-like"/>
    <property type="match status" value="1"/>
</dbReference>
<dbReference type="Pfam" id="PF05016">
    <property type="entry name" value="ParE_toxin"/>
    <property type="match status" value="1"/>
</dbReference>
<dbReference type="Proteomes" id="UP000294619">
    <property type="component" value="Unassembled WGS sequence"/>
</dbReference>
<protein>
    <submittedName>
        <fullName evidence="2">ParE-like toxin of type II ParDE toxin-antitoxin system</fullName>
    </submittedName>
    <submittedName>
        <fullName evidence="3">Type II toxin-antitoxin system RelE/ParE family toxin</fullName>
    </submittedName>
</protein>
<dbReference type="EMBL" id="SMCP01000010">
    <property type="protein sequence ID" value="TCV84871.1"/>
    <property type="molecule type" value="Genomic_DNA"/>
</dbReference>
<dbReference type="InterPro" id="IPR007712">
    <property type="entry name" value="RelE/ParE_toxin"/>
</dbReference>
<dbReference type="InterPro" id="IPR035093">
    <property type="entry name" value="RelE/ParE_toxin_dom_sf"/>
</dbReference>
<accession>A0A4R3Y0U8</accession>
<evidence type="ECO:0000313" key="2">
    <source>
        <dbReference type="EMBL" id="TCV84871.1"/>
    </source>
</evidence>
<proteinExistence type="predicted"/>
<sequence length="103" mass="12163">MRKQSLNKISKRSLNFSVRALTELEDILTSVGEYTNSARSVAKLRSLFFEKFDFISEFPKAYKVQSDGSRYAFCQRYRIVYEYNEVENNVFILTVLHSLKKYP</sequence>
<reference evidence="3 5" key="2">
    <citation type="submission" date="2019-05" db="EMBL/GenBank/DDBJ databases">
        <title>Pasteurellaceae isolates from reptiles.</title>
        <authorList>
            <person name="Bojesen A.M."/>
            <person name="Lund E."/>
        </authorList>
    </citation>
    <scope>NUCLEOTIDE SEQUENCE [LARGE SCALE GENOMIC DNA]</scope>
    <source>
        <strain evidence="3 5">ELNT2x</strain>
    </source>
</reference>
<gene>
    <name evidence="2" type="ORF">EDC16_110103</name>
    <name evidence="3" type="ORF">FHQ21_03505</name>
</gene>